<keyword evidence="2" id="KW-1185">Reference proteome</keyword>
<proteinExistence type="predicted"/>
<reference evidence="1 2" key="1">
    <citation type="journal article" date="2019" name="Sci. Rep.">
        <title>Orb-weaving spider Araneus ventricosus genome elucidates the spidroin gene catalogue.</title>
        <authorList>
            <person name="Kono N."/>
            <person name="Nakamura H."/>
            <person name="Ohtoshi R."/>
            <person name="Moran D.A.P."/>
            <person name="Shinohara A."/>
            <person name="Yoshida Y."/>
            <person name="Fujiwara M."/>
            <person name="Mori M."/>
            <person name="Tomita M."/>
            <person name="Arakawa K."/>
        </authorList>
    </citation>
    <scope>NUCLEOTIDE SEQUENCE [LARGE SCALE GENOMIC DNA]</scope>
</reference>
<gene>
    <name evidence="1" type="ORF">AVEN_50125_1</name>
</gene>
<sequence length="145" mass="16745">MELFGILQEIYNSFASSTHRWTELKRHVPSLTVEPLSQTRFESRINAVISSRYQIGEIYGDLRELSIDERTDALRKGNDLSLAKKIKSYKFVASVVIWHSILFRVNVISKMLQIENIDVSSAVEMIDKARYDRNDFRQGISTISC</sequence>
<dbReference type="Proteomes" id="UP000499080">
    <property type="component" value="Unassembled WGS sequence"/>
</dbReference>
<accession>A0A4Y2DAR8</accession>
<evidence type="ECO:0000313" key="2">
    <source>
        <dbReference type="Proteomes" id="UP000499080"/>
    </source>
</evidence>
<protein>
    <submittedName>
        <fullName evidence="1">Uncharacterized protein</fullName>
    </submittedName>
</protein>
<comment type="caution">
    <text evidence="1">The sequence shown here is derived from an EMBL/GenBank/DDBJ whole genome shotgun (WGS) entry which is preliminary data.</text>
</comment>
<dbReference type="EMBL" id="BGPR01000334">
    <property type="protein sequence ID" value="GBM13771.1"/>
    <property type="molecule type" value="Genomic_DNA"/>
</dbReference>
<dbReference type="AlphaFoldDB" id="A0A4Y2DAR8"/>
<evidence type="ECO:0000313" key="1">
    <source>
        <dbReference type="EMBL" id="GBM13771.1"/>
    </source>
</evidence>
<dbReference type="OrthoDB" id="10063284at2759"/>
<name>A0A4Y2DAR8_ARAVE</name>
<organism evidence="1 2">
    <name type="scientific">Araneus ventricosus</name>
    <name type="common">Orbweaver spider</name>
    <name type="synonym">Epeira ventricosa</name>
    <dbReference type="NCBI Taxonomy" id="182803"/>
    <lineage>
        <taxon>Eukaryota</taxon>
        <taxon>Metazoa</taxon>
        <taxon>Ecdysozoa</taxon>
        <taxon>Arthropoda</taxon>
        <taxon>Chelicerata</taxon>
        <taxon>Arachnida</taxon>
        <taxon>Araneae</taxon>
        <taxon>Araneomorphae</taxon>
        <taxon>Entelegynae</taxon>
        <taxon>Araneoidea</taxon>
        <taxon>Araneidae</taxon>
        <taxon>Araneus</taxon>
    </lineage>
</organism>